<protein>
    <submittedName>
        <fullName evidence="1">Uncharacterized protein</fullName>
    </submittedName>
</protein>
<evidence type="ECO:0000313" key="2">
    <source>
        <dbReference type="Proteomes" id="UP000499080"/>
    </source>
</evidence>
<comment type="caution">
    <text evidence="1">The sequence shown here is derived from an EMBL/GenBank/DDBJ whole genome shotgun (WGS) entry which is preliminary data.</text>
</comment>
<evidence type="ECO:0000313" key="1">
    <source>
        <dbReference type="EMBL" id="GBN28579.1"/>
    </source>
</evidence>
<keyword evidence="2" id="KW-1185">Reference proteome</keyword>
<accession>A0A4Y2MPU8</accession>
<sequence length="140" mass="15687">MWRGLKNPYSIYIALSPYGGAKIYSICIALSRHGGAPNSIPCTSHQVDMEVPQILSDIHRTKPTMVRPQNLSDIHRTKLTGGPAKSIRYVRIETDMRGPQNLSDIHRNWVDLEGLKIYSIYIALAGLGWGPSKSIRYTSH</sequence>
<gene>
    <name evidence="1" type="ORF">AVEN_200517_1</name>
</gene>
<dbReference type="Proteomes" id="UP000499080">
    <property type="component" value="Unassembled WGS sequence"/>
</dbReference>
<dbReference type="AlphaFoldDB" id="A0A4Y2MPU8"/>
<dbReference type="EMBL" id="BGPR01007661">
    <property type="protein sequence ID" value="GBN28579.1"/>
    <property type="molecule type" value="Genomic_DNA"/>
</dbReference>
<proteinExistence type="predicted"/>
<organism evidence="1 2">
    <name type="scientific">Araneus ventricosus</name>
    <name type="common">Orbweaver spider</name>
    <name type="synonym">Epeira ventricosa</name>
    <dbReference type="NCBI Taxonomy" id="182803"/>
    <lineage>
        <taxon>Eukaryota</taxon>
        <taxon>Metazoa</taxon>
        <taxon>Ecdysozoa</taxon>
        <taxon>Arthropoda</taxon>
        <taxon>Chelicerata</taxon>
        <taxon>Arachnida</taxon>
        <taxon>Araneae</taxon>
        <taxon>Araneomorphae</taxon>
        <taxon>Entelegynae</taxon>
        <taxon>Araneoidea</taxon>
        <taxon>Araneidae</taxon>
        <taxon>Araneus</taxon>
    </lineage>
</organism>
<reference evidence="1 2" key="1">
    <citation type="journal article" date="2019" name="Sci. Rep.">
        <title>Orb-weaving spider Araneus ventricosus genome elucidates the spidroin gene catalogue.</title>
        <authorList>
            <person name="Kono N."/>
            <person name="Nakamura H."/>
            <person name="Ohtoshi R."/>
            <person name="Moran D.A.P."/>
            <person name="Shinohara A."/>
            <person name="Yoshida Y."/>
            <person name="Fujiwara M."/>
            <person name="Mori M."/>
            <person name="Tomita M."/>
            <person name="Arakawa K."/>
        </authorList>
    </citation>
    <scope>NUCLEOTIDE SEQUENCE [LARGE SCALE GENOMIC DNA]</scope>
</reference>
<name>A0A4Y2MPU8_ARAVE</name>